<dbReference type="FunFam" id="3.30.160.60:FF:000965">
    <property type="entry name" value="Neurotrophin receptor-interacting factor homolog"/>
    <property type="match status" value="1"/>
</dbReference>
<feature type="domain" description="C2H2-type" evidence="21">
    <location>
        <begin position="449"/>
        <end position="476"/>
    </location>
</feature>
<dbReference type="AlphaFoldDB" id="A0A8C6CGI7"/>
<feature type="domain" description="SCAN box" evidence="22">
    <location>
        <begin position="139"/>
        <end position="217"/>
    </location>
</feature>
<dbReference type="InterPro" id="IPR001909">
    <property type="entry name" value="KRAB"/>
</dbReference>
<keyword evidence="10" id="KW-0805">Transcription regulation</keyword>
<feature type="domain" description="KRAB" evidence="23">
    <location>
        <begin position="1"/>
        <end position="63"/>
    </location>
</feature>
<dbReference type="SUPFAM" id="SSF57667">
    <property type="entry name" value="beta-beta-alpha zinc fingers"/>
    <property type="match status" value="3"/>
</dbReference>
<dbReference type="GO" id="GO:0005737">
    <property type="term" value="C:cytoplasm"/>
    <property type="evidence" value="ECO:0007669"/>
    <property type="project" value="UniProtKB-SubCell"/>
</dbReference>
<organism evidence="24 25">
    <name type="scientific">Moschus moschiferus</name>
    <name type="common">Siberian musk deer</name>
    <name type="synonym">Moschus sibiricus</name>
    <dbReference type="NCBI Taxonomy" id="68415"/>
    <lineage>
        <taxon>Eukaryota</taxon>
        <taxon>Metazoa</taxon>
        <taxon>Chordata</taxon>
        <taxon>Craniata</taxon>
        <taxon>Vertebrata</taxon>
        <taxon>Euteleostomi</taxon>
        <taxon>Mammalia</taxon>
        <taxon>Eutheria</taxon>
        <taxon>Laurasiatheria</taxon>
        <taxon>Artiodactyla</taxon>
        <taxon>Ruminantia</taxon>
        <taxon>Pecora</taxon>
        <taxon>Moschidae</taxon>
        <taxon>Moschus</taxon>
    </lineage>
</organism>
<dbReference type="PROSITE" id="PS50157">
    <property type="entry name" value="ZINC_FINGER_C2H2_2"/>
    <property type="match status" value="5"/>
</dbReference>
<evidence type="ECO:0000256" key="19">
    <source>
        <dbReference type="PROSITE-ProRule" id="PRU00187"/>
    </source>
</evidence>
<comment type="subcellular location">
    <subcellularLocation>
        <location evidence="1">Cytoplasm</location>
    </subcellularLocation>
    <subcellularLocation>
        <location evidence="2">Nucleus</location>
        <location evidence="2">Nucleolus</location>
    </subcellularLocation>
</comment>
<dbReference type="InterPro" id="IPR036236">
    <property type="entry name" value="Znf_C2H2_sf"/>
</dbReference>
<feature type="domain" description="KRAB" evidence="23">
    <location>
        <begin position="249"/>
        <end position="322"/>
    </location>
</feature>
<dbReference type="PROSITE" id="PS50804">
    <property type="entry name" value="SCAN_BOX"/>
    <property type="match status" value="1"/>
</dbReference>
<evidence type="ECO:0000256" key="20">
    <source>
        <dbReference type="SAM" id="MobiDB-lite"/>
    </source>
</evidence>
<keyword evidence="25" id="KW-1185">Reference proteome</keyword>
<proteinExistence type="inferred from homology"/>
<dbReference type="Pfam" id="PF00096">
    <property type="entry name" value="zf-C2H2"/>
    <property type="match status" value="5"/>
</dbReference>
<evidence type="ECO:0000256" key="16">
    <source>
        <dbReference type="ARBA" id="ARBA00073976"/>
    </source>
</evidence>
<feature type="domain" description="C2H2-type" evidence="21">
    <location>
        <begin position="561"/>
        <end position="588"/>
    </location>
</feature>
<dbReference type="InterPro" id="IPR013087">
    <property type="entry name" value="Znf_C2H2_type"/>
</dbReference>
<dbReference type="PROSITE" id="PS00028">
    <property type="entry name" value="ZINC_FINGER_C2H2_1"/>
    <property type="match status" value="5"/>
</dbReference>
<keyword evidence="13 19" id="KW-0539">Nucleus</keyword>
<evidence type="ECO:0000256" key="10">
    <source>
        <dbReference type="ARBA" id="ARBA00023015"/>
    </source>
</evidence>
<evidence type="ECO:0000256" key="8">
    <source>
        <dbReference type="ARBA" id="ARBA00022771"/>
    </source>
</evidence>
<evidence type="ECO:0000256" key="7">
    <source>
        <dbReference type="ARBA" id="ARBA00022737"/>
    </source>
</evidence>
<evidence type="ECO:0000256" key="1">
    <source>
        <dbReference type="ARBA" id="ARBA00004496"/>
    </source>
</evidence>
<evidence type="ECO:0000256" key="9">
    <source>
        <dbReference type="ARBA" id="ARBA00022833"/>
    </source>
</evidence>
<keyword evidence="5" id="KW-0678">Repressor</keyword>
<gene>
    <name evidence="24" type="primary">ZNF274</name>
</gene>
<dbReference type="Gene3D" id="1.10.4020.10">
    <property type="entry name" value="DNA breaking-rejoining enzymes"/>
    <property type="match status" value="1"/>
</dbReference>
<dbReference type="FunFam" id="3.30.160.60:FF:000212">
    <property type="entry name" value="zinc finger protein 382 isoform X2"/>
    <property type="match status" value="1"/>
</dbReference>
<evidence type="ECO:0000256" key="4">
    <source>
        <dbReference type="ARBA" id="ARBA00022490"/>
    </source>
</evidence>
<dbReference type="InterPro" id="IPR036051">
    <property type="entry name" value="KRAB_dom_sf"/>
</dbReference>
<feature type="domain" description="C2H2-type" evidence="21">
    <location>
        <begin position="505"/>
        <end position="532"/>
    </location>
</feature>
<evidence type="ECO:0000256" key="13">
    <source>
        <dbReference type="ARBA" id="ARBA00023242"/>
    </source>
</evidence>
<dbReference type="Pfam" id="PF01352">
    <property type="entry name" value="KRAB"/>
    <property type="match status" value="2"/>
</dbReference>
<evidence type="ECO:0000256" key="3">
    <source>
        <dbReference type="ARBA" id="ARBA00006991"/>
    </source>
</evidence>
<comment type="similarity">
    <text evidence="3">Belongs to the krueppel C2H2-type zinc-finger protein family.</text>
</comment>
<evidence type="ECO:0000256" key="11">
    <source>
        <dbReference type="ARBA" id="ARBA00023125"/>
    </source>
</evidence>
<dbReference type="GO" id="GO:0005730">
    <property type="term" value="C:nucleolus"/>
    <property type="evidence" value="ECO:0007669"/>
    <property type="project" value="UniProtKB-SubCell"/>
</dbReference>
<dbReference type="Pfam" id="PF02023">
    <property type="entry name" value="SCAN"/>
    <property type="match status" value="1"/>
</dbReference>
<evidence type="ECO:0000259" key="23">
    <source>
        <dbReference type="PROSITE" id="PS50805"/>
    </source>
</evidence>
<evidence type="ECO:0000259" key="22">
    <source>
        <dbReference type="PROSITE" id="PS50804"/>
    </source>
</evidence>
<accession>A0A8C6CGI7</accession>
<dbReference type="CDD" id="cd07765">
    <property type="entry name" value="KRAB_A-box"/>
    <property type="match status" value="2"/>
</dbReference>
<dbReference type="FunFam" id="3.30.160.60:FF:001429">
    <property type="entry name" value="neurotrophin receptor-interacting factor homolog"/>
    <property type="match status" value="1"/>
</dbReference>
<keyword evidence="11" id="KW-0238">DNA-binding</keyword>
<protein>
    <recommendedName>
        <fullName evidence="16">Neurotrophin receptor-interacting factor homolog</fullName>
    </recommendedName>
    <alternativeName>
        <fullName evidence="17">Zinc finger protein 274</fullName>
    </alternativeName>
</protein>
<feature type="domain" description="C2H2-type" evidence="21">
    <location>
        <begin position="477"/>
        <end position="504"/>
    </location>
</feature>
<dbReference type="GeneTree" id="ENSGT00940000162111"/>
<dbReference type="InterPro" id="IPR003309">
    <property type="entry name" value="SCAN_dom"/>
</dbReference>
<dbReference type="Proteomes" id="UP000694544">
    <property type="component" value="Unplaced"/>
</dbReference>
<dbReference type="GO" id="GO:0003682">
    <property type="term" value="F:chromatin binding"/>
    <property type="evidence" value="ECO:0007669"/>
    <property type="project" value="Ensembl"/>
</dbReference>
<dbReference type="InterPro" id="IPR038269">
    <property type="entry name" value="SCAN_sf"/>
</dbReference>
<dbReference type="PANTHER" id="PTHR24384:SF242">
    <property type="entry name" value="ZINC FINGER PROTEIN 628"/>
    <property type="match status" value="1"/>
</dbReference>
<evidence type="ECO:0000256" key="17">
    <source>
        <dbReference type="ARBA" id="ARBA00079196"/>
    </source>
</evidence>
<evidence type="ECO:0000256" key="2">
    <source>
        <dbReference type="ARBA" id="ARBA00004604"/>
    </source>
</evidence>
<dbReference type="FunFam" id="3.30.160.60:FF:000737">
    <property type="entry name" value="Zinc finger protein 565"/>
    <property type="match status" value="1"/>
</dbReference>
<dbReference type="SMART" id="SM00355">
    <property type="entry name" value="ZnF_C2H2"/>
    <property type="match status" value="5"/>
</dbReference>
<evidence type="ECO:0000256" key="5">
    <source>
        <dbReference type="ARBA" id="ARBA00022491"/>
    </source>
</evidence>
<dbReference type="SMART" id="SM00349">
    <property type="entry name" value="KRAB"/>
    <property type="match status" value="2"/>
</dbReference>
<keyword evidence="12" id="KW-0804">Transcription</keyword>
<evidence type="ECO:0000256" key="14">
    <source>
        <dbReference type="ARBA" id="ARBA00060250"/>
    </source>
</evidence>
<sequence>GFTPDEWGKLNLEQKSLYREVMLENYRNLVSVEHQLSKPDVVSQLEEEELWSVEKGIPQDTFSECPEAQLEPQLDPFPAGNPLMKIEVVEVLTLNQEVAVPRNAQIRALYAEDEGLSPEFFREPPQHLDKLTADPEMARQRFRGFHFEEVAGPREALAWLQELCRQWLRPEVHSKEQMLELLVLEQFLGALPEKLRLWVESQHPVDCRQAVALVEDVTWISEEESEFHGRVGRWLFLGGYTCVTLQDPVTFLDVAVDFSTEEWGLLDPTQRTEYHDVMLETLGHLVSVGWETTLDRKQLTPQPGPPEEGTACPLKEEEGSSADDARPSTSGEALQAGAPGVWDTALKPVTLTSEKTLPPQPPGDSPQPQASTGPDRGRVSLQKAVPRKRLRKRDPWLKKGTRGACVKLPPKRRGAGKAVESCGDGGGRPCARNAPQITFTRIHRGSQVCRCSECGKTFRNPRYFSVHKKIHTGEKPYVCRDCGKAFVQSSSLRQHQRVHTGERPFVCHECGRTFNDRSAISQHLRTHTGAKPYPCPDCGKAFRQSSHLIRHQRTHTGERPYTCSKCGKAFTQSSHLIGHQKTHSRMKCKKK</sequence>
<name>A0A8C6CGI7_MOSMO</name>
<evidence type="ECO:0000259" key="21">
    <source>
        <dbReference type="PROSITE" id="PS50157"/>
    </source>
</evidence>
<keyword evidence="6" id="KW-0479">Metal-binding</keyword>
<dbReference type="SUPFAM" id="SSF109640">
    <property type="entry name" value="KRAB domain (Kruppel-associated box)"/>
    <property type="match status" value="2"/>
</dbReference>
<keyword evidence="4" id="KW-0963">Cytoplasm</keyword>
<evidence type="ECO:0000256" key="6">
    <source>
        <dbReference type="ARBA" id="ARBA00022723"/>
    </source>
</evidence>
<dbReference type="InterPro" id="IPR050752">
    <property type="entry name" value="C2H2-ZF_domain"/>
</dbReference>
<evidence type="ECO:0000256" key="15">
    <source>
        <dbReference type="ARBA" id="ARBA00063015"/>
    </source>
</evidence>
<dbReference type="FunFam" id="1.10.4020.10:FF:000001">
    <property type="entry name" value="zinc finger protein 263 isoform X1"/>
    <property type="match status" value="1"/>
</dbReference>
<dbReference type="Ensembl" id="ENSMMST00000000296.1">
    <property type="protein sequence ID" value="ENSMMSP00000000275.1"/>
    <property type="gene ID" value="ENSMMSG00000000245.1"/>
</dbReference>
<keyword evidence="7" id="KW-0677">Repeat</keyword>
<dbReference type="FunFam" id="3.30.160.60:FF:001712">
    <property type="entry name" value="Neurotrophin receptor-interacting factor homolog"/>
    <property type="match status" value="1"/>
</dbReference>
<dbReference type="CDD" id="cd07936">
    <property type="entry name" value="SCAN"/>
    <property type="match status" value="1"/>
</dbReference>
<dbReference type="GO" id="GO:0006338">
    <property type="term" value="P:chromatin remodeling"/>
    <property type="evidence" value="ECO:0007669"/>
    <property type="project" value="Ensembl"/>
</dbReference>
<dbReference type="GO" id="GO:0000978">
    <property type="term" value="F:RNA polymerase II cis-regulatory region sequence-specific DNA binding"/>
    <property type="evidence" value="ECO:0007669"/>
    <property type="project" value="TreeGrafter"/>
</dbReference>
<keyword evidence="9" id="KW-0862">Zinc</keyword>
<dbReference type="PROSITE" id="PS50805">
    <property type="entry name" value="KRAB"/>
    <property type="match status" value="2"/>
</dbReference>
<dbReference type="GO" id="GO:0008270">
    <property type="term" value="F:zinc ion binding"/>
    <property type="evidence" value="ECO:0007669"/>
    <property type="project" value="UniProtKB-KW"/>
</dbReference>
<evidence type="ECO:0000256" key="18">
    <source>
        <dbReference type="PROSITE-ProRule" id="PRU00042"/>
    </source>
</evidence>
<evidence type="ECO:0000313" key="24">
    <source>
        <dbReference type="Ensembl" id="ENSMMSP00000000275.1"/>
    </source>
</evidence>
<feature type="compositionally biased region" description="Basic and acidic residues" evidence="20">
    <location>
        <begin position="314"/>
        <end position="326"/>
    </location>
</feature>
<dbReference type="Gene3D" id="3.30.160.60">
    <property type="entry name" value="Classic Zinc Finger"/>
    <property type="match status" value="5"/>
</dbReference>
<comment type="subunit">
    <text evidence="15">Interacts with SETDB1 and TRIM28/KAP1. Interacts with ATRX. Forms a complex with ATRX, SETDB1 and TRIM28.</text>
</comment>
<reference evidence="24" key="1">
    <citation type="submission" date="2025-08" db="UniProtKB">
        <authorList>
            <consortium name="Ensembl"/>
        </authorList>
    </citation>
    <scope>IDENTIFICATION</scope>
</reference>
<feature type="domain" description="C2H2-type" evidence="21">
    <location>
        <begin position="533"/>
        <end position="560"/>
    </location>
</feature>
<feature type="region of interest" description="Disordered" evidence="20">
    <location>
        <begin position="296"/>
        <end position="395"/>
    </location>
</feature>
<evidence type="ECO:0000256" key="12">
    <source>
        <dbReference type="ARBA" id="ARBA00023163"/>
    </source>
</evidence>
<dbReference type="Gene3D" id="6.10.140.140">
    <property type="match status" value="2"/>
</dbReference>
<dbReference type="GO" id="GO:0000981">
    <property type="term" value="F:DNA-binding transcription factor activity, RNA polymerase II-specific"/>
    <property type="evidence" value="ECO:0007669"/>
    <property type="project" value="TreeGrafter"/>
</dbReference>
<evidence type="ECO:0000313" key="25">
    <source>
        <dbReference type="Proteomes" id="UP000694544"/>
    </source>
</evidence>
<keyword evidence="8 18" id="KW-0863">Zinc-finger</keyword>
<dbReference type="SMART" id="SM00431">
    <property type="entry name" value="SCAN"/>
    <property type="match status" value="1"/>
</dbReference>
<reference evidence="24" key="2">
    <citation type="submission" date="2025-09" db="UniProtKB">
        <authorList>
            <consortium name="Ensembl"/>
        </authorList>
    </citation>
    <scope>IDENTIFICATION</scope>
</reference>
<dbReference type="SUPFAM" id="SSF47353">
    <property type="entry name" value="Retrovirus capsid dimerization domain-like"/>
    <property type="match status" value="1"/>
</dbReference>
<dbReference type="PANTHER" id="PTHR24384">
    <property type="entry name" value="FINGER PUTATIVE TRANSCRIPTION FACTOR FAMILY-RELATED"/>
    <property type="match status" value="1"/>
</dbReference>
<comment type="function">
    <text evidence="14">Probable transcription repressor. Specifically binds to the 3'-end of zinc-finger coding genes and recruiting chromatin-modifying proteins such as SETDB1 and TRIM28/KAP1, leading to transcription repression. The SETDB1-TRIM28-ZNF274 complex may play a role in recruiting ATRX to the 3'-exons of zinc-finger coding genes with atypical chromatin signatures to establish or maintain/protect H3K9me3 at these transcriptionally active regions.</text>
</comment>